<evidence type="ECO:0000313" key="6">
    <source>
        <dbReference type="Proteomes" id="UP001595699"/>
    </source>
</evidence>
<dbReference type="PROSITE" id="PS50991">
    <property type="entry name" value="PYR_CT"/>
    <property type="match status" value="1"/>
</dbReference>
<gene>
    <name evidence="5" type="ORF">ACFOUW_13640</name>
</gene>
<keyword evidence="3" id="KW-0456">Lyase</keyword>
<keyword evidence="6" id="KW-1185">Reference proteome</keyword>
<dbReference type="InterPro" id="IPR043594">
    <property type="entry name" value="HMGL"/>
</dbReference>
<sequence length="364" mass="40210">MDAWPTVTYKEEAMREGMQIESAGISVDDKVRLLEALSDTGLNEIVVGSFVRPEYTPQMAHIDEVVKRFRPRPGVTYTALLVNQRAVERARQYAPPLTIEQDVPRLSAHLCDVFARRNYNRSQAQVIAAWPQVVARAVENGAREAGIGAHAAWGSNFTGEVALPQLMDTLATAHAPWDEAGIPVTSVVLLDPMSWNTPHRTEAILQAIKERWPAIRSFRLHLHDARGMAIVSAYAALRVLGPGDVLHLEGTIGGVGGCPYCGNGRATGMMATEDLLHLLDSMGIDHGVDLDRIIDCVWMLDEILGRPTMGHVSKAGPRPMTPDRWYDPDLPFVETFSEATHFKRGPGVYEGQLKPWKEPITRPT</sequence>
<dbReference type="Gene3D" id="3.20.20.70">
    <property type="entry name" value="Aldolase class I"/>
    <property type="match status" value="1"/>
</dbReference>
<dbReference type="Pfam" id="PF00682">
    <property type="entry name" value="HMGL-like"/>
    <property type="match status" value="1"/>
</dbReference>
<dbReference type="SUPFAM" id="SSF51569">
    <property type="entry name" value="Aldolase"/>
    <property type="match status" value="1"/>
</dbReference>
<organism evidence="5 6">
    <name type="scientific">Tenggerimyces flavus</name>
    <dbReference type="NCBI Taxonomy" id="1708749"/>
    <lineage>
        <taxon>Bacteria</taxon>
        <taxon>Bacillati</taxon>
        <taxon>Actinomycetota</taxon>
        <taxon>Actinomycetes</taxon>
        <taxon>Propionibacteriales</taxon>
        <taxon>Nocardioidaceae</taxon>
        <taxon>Tenggerimyces</taxon>
    </lineage>
</organism>
<name>A0ABV7YC16_9ACTN</name>
<dbReference type="EMBL" id="JBHRZH010000011">
    <property type="protein sequence ID" value="MFC3761879.1"/>
    <property type="molecule type" value="Genomic_DNA"/>
</dbReference>
<dbReference type="RefSeq" id="WP_205121409.1">
    <property type="nucleotide sequence ID" value="NZ_JAFBCM010000001.1"/>
</dbReference>
<keyword evidence="2" id="KW-0479">Metal-binding</keyword>
<evidence type="ECO:0000256" key="2">
    <source>
        <dbReference type="ARBA" id="ARBA00022723"/>
    </source>
</evidence>
<feature type="domain" description="Pyruvate carboxyltransferase" evidence="4">
    <location>
        <begin position="7"/>
        <end position="294"/>
    </location>
</feature>
<comment type="caution">
    <text evidence="5">The sequence shown here is derived from an EMBL/GenBank/DDBJ whole genome shotgun (WGS) entry which is preliminary data.</text>
</comment>
<dbReference type="Proteomes" id="UP001595699">
    <property type="component" value="Unassembled WGS sequence"/>
</dbReference>
<accession>A0ABV7YC16</accession>
<evidence type="ECO:0000256" key="3">
    <source>
        <dbReference type="ARBA" id="ARBA00023239"/>
    </source>
</evidence>
<dbReference type="InterPro" id="IPR000891">
    <property type="entry name" value="PYR_CT"/>
</dbReference>
<dbReference type="PANTHER" id="PTHR42738">
    <property type="entry name" value="HYDROXYMETHYLGLUTARYL-COA LYASE"/>
    <property type="match status" value="1"/>
</dbReference>
<proteinExistence type="inferred from homology"/>
<evidence type="ECO:0000256" key="1">
    <source>
        <dbReference type="ARBA" id="ARBA00009405"/>
    </source>
</evidence>
<evidence type="ECO:0000313" key="5">
    <source>
        <dbReference type="EMBL" id="MFC3761879.1"/>
    </source>
</evidence>
<evidence type="ECO:0000259" key="4">
    <source>
        <dbReference type="PROSITE" id="PS50991"/>
    </source>
</evidence>
<protein>
    <submittedName>
        <fullName evidence="5">Citramalate synthase</fullName>
    </submittedName>
</protein>
<dbReference type="PANTHER" id="PTHR42738:SF7">
    <property type="entry name" value="HYDROXYMETHYLGLUTARYL-COA LYASE"/>
    <property type="match status" value="1"/>
</dbReference>
<reference evidence="6" key="1">
    <citation type="journal article" date="2019" name="Int. J. Syst. Evol. Microbiol.">
        <title>The Global Catalogue of Microorganisms (GCM) 10K type strain sequencing project: providing services to taxonomists for standard genome sequencing and annotation.</title>
        <authorList>
            <consortium name="The Broad Institute Genomics Platform"/>
            <consortium name="The Broad Institute Genome Sequencing Center for Infectious Disease"/>
            <person name="Wu L."/>
            <person name="Ma J."/>
        </authorList>
    </citation>
    <scope>NUCLEOTIDE SEQUENCE [LARGE SCALE GENOMIC DNA]</scope>
    <source>
        <strain evidence="6">CGMCC 4.7241</strain>
    </source>
</reference>
<dbReference type="InterPro" id="IPR013785">
    <property type="entry name" value="Aldolase_TIM"/>
</dbReference>
<comment type="similarity">
    <text evidence="1">Belongs to the HMG-CoA lyase family.</text>
</comment>